<accession>A0ABD5UBF0</accession>
<proteinExistence type="predicted"/>
<evidence type="ECO:0000256" key="1">
    <source>
        <dbReference type="SAM" id="Phobius"/>
    </source>
</evidence>
<dbReference type="EMBL" id="JBHSXM010000001">
    <property type="protein sequence ID" value="MFC6836562.1"/>
    <property type="molecule type" value="Genomic_DNA"/>
</dbReference>
<keyword evidence="3" id="KW-1185">Reference proteome</keyword>
<dbReference type="AlphaFoldDB" id="A0ABD5UBF0"/>
<dbReference type="RefSeq" id="WP_304448244.1">
    <property type="nucleotide sequence ID" value="NZ_JARRAH010000001.1"/>
</dbReference>
<comment type="caution">
    <text evidence="2">The sequence shown here is derived from an EMBL/GenBank/DDBJ whole genome shotgun (WGS) entry which is preliminary data.</text>
</comment>
<evidence type="ECO:0000313" key="3">
    <source>
        <dbReference type="Proteomes" id="UP001596406"/>
    </source>
</evidence>
<reference evidence="2 3" key="1">
    <citation type="journal article" date="2019" name="Int. J. Syst. Evol. Microbiol.">
        <title>The Global Catalogue of Microorganisms (GCM) 10K type strain sequencing project: providing services to taxonomists for standard genome sequencing and annotation.</title>
        <authorList>
            <consortium name="The Broad Institute Genomics Platform"/>
            <consortium name="The Broad Institute Genome Sequencing Center for Infectious Disease"/>
            <person name="Wu L."/>
            <person name="Ma J."/>
        </authorList>
    </citation>
    <scope>NUCLEOTIDE SEQUENCE [LARGE SCALE GENOMIC DNA]</scope>
    <source>
        <strain evidence="2 3">PSRA2</strain>
    </source>
</reference>
<dbReference type="Proteomes" id="UP001596406">
    <property type="component" value="Unassembled WGS sequence"/>
</dbReference>
<evidence type="ECO:0000313" key="2">
    <source>
        <dbReference type="EMBL" id="MFC6836562.1"/>
    </source>
</evidence>
<name>A0ABD5UBF0_9EURY</name>
<feature type="transmembrane region" description="Helical" evidence="1">
    <location>
        <begin position="73"/>
        <end position="91"/>
    </location>
</feature>
<organism evidence="2 3">
    <name type="scientific">Halomarina ordinaria</name>
    <dbReference type="NCBI Taxonomy" id="3033939"/>
    <lineage>
        <taxon>Archaea</taxon>
        <taxon>Methanobacteriati</taxon>
        <taxon>Methanobacteriota</taxon>
        <taxon>Stenosarchaea group</taxon>
        <taxon>Halobacteria</taxon>
        <taxon>Halobacteriales</taxon>
        <taxon>Natronomonadaceae</taxon>
        <taxon>Halomarina</taxon>
    </lineage>
</organism>
<gene>
    <name evidence="2" type="ORF">ACFQHK_08560</name>
</gene>
<feature type="transmembrane region" description="Helical" evidence="1">
    <location>
        <begin position="12"/>
        <end position="35"/>
    </location>
</feature>
<feature type="transmembrane region" description="Helical" evidence="1">
    <location>
        <begin position="47"/>
        <end position="67"/>
    </location>
</feature>
<sequence length="158" mass="16784">MDQRLIPGVRLLLLQLLALDALIHLADIAPNLAAVLQSGATPRTTTVLIALSVVAIVVGVLAVWAGLLSYRTAYALAAALMLAEIVAWLVVHNTSLGHTHDASLLVSTVQHFVGEPIETAAKTAEAIALVLAVYLFRVDAAATTYRTSSVRRLLAREE</sequence>
<keyword evidence="1" id="KW-0812">Transmembrane</keyword>
<protein>
    <submittedName>
        <fullName evidence="2">Uncharacterized protein</fullName>
    </submittedName>
</protein>
<keyword evidence="1" id="KW-0472">Membrane</keyword>
<keyword evidence="1" id="KW-1133">Transmembrane helix</keyword>